<comment type="caution">
    <text evidence="4">The sequence shown here is derived from an EMBL/GenBank/DDBJ whole genome shotgun (WGS) entry which is preliminary data.</text>
</comment>
<feature type="domain" description="CMP/dCMP-type deaminase" evidence="3">
    <location>
        <begin position="270"/>
        <end position="380"/>
    </location>
</feature>
<evidence type="ECO:0000256" key="1">
    <source>
        <dbReference type="ARBA" id="ARBA00001947"/>
    </source>
</evidence>
<sequence length="564" mass="62334">MKRKGKRCPPADEDILSLVPTGPLTKGSPDPSAVSLGARLVWQLESPQMSYRTPALRSQTAPPSSICSEEISSPNGTDSSLTFQTACWAAKSVARSLPSPAPPCAPSAPEASPQLLLCGSSQTAAGFENQAEGSSTFRELRTPASPDGRLLIGMGHRKALRQQRVTSQTPRPSDTILRAKPLLYVQRGRCQESKRGGRYMRHKIHETQSETGGETHQERRSWTGAVDRRGDKHQLKGCPQCPYHIRTGEEARVPYSQFYEAFGFPYGPTRPNTHLLFYELRTATGALVQKGQASSCPLYHLHPEALLFDTDGYLRSVLSVYDNVSYVTLYSNYTPCEEPPSRCASALTHFLQAHPALRLDLLFSQLYHTEDWHPYGSANRQALRALGALWPRLTLSPISGGWWLSLLRKFVWGVPPDTFLSPFQPGQAATDWHNAYQISAITGVTPAFLDLNPEMETPPAVPRAPPLPPPHLRHSALVRRLHFPPPCLSFPYPGAPSYPRPPRALPRPRHVVRHVRLPPPAPSRASPLPPGRPVEVVVVKEREVAEGSSQSGDGRRRQGRPSRR</sequence>
<protein>
    <submittedName>
        <fullName evidence="4">ABEC4 enzyme</fullName>
    </submittedName>
</protein>
<dbReference type="PROSITE" id="PS51747">
    <property type="entry name" value="CYT_DCMP_DEAMINASES_2"/>
    <property type="match status" value="1"/>
</dbReference>
<accession>A0A8J7P4L1</accession>
<dbReference type="EMBL" id="JAAWVO010061761">
    <property type="protein sequence ID" value="MBN3322846.1"/>
    <property type="molecule type" value="Genomic_DNA"/>
</dbReference>
<comment type="cofactor">
    <cofactor evidence="1">
        <name>Zn(2+)</name>
        <dbReference type="ChEBI" id="CHEBI:29105"/>
    </cofactor>
</comment>
<dbReference type="Pfam" id="PF18775">
    <property type="entry name" value="APOBEC4"/>
    <property type="match status" value="1"/>
</dbReference>
<dbReference type="InterPro" id="IPR002125">
    <property type="entry name" value="CMP_dCMP_dom"/>
</dbReference>
<feature type="non-terminal residue" evidence="4">
    <location>
        <position position="564"/>
    </location>
</feature>
<evidence type="ECO:0000313" key="5">
    <source>
        <dbReference type="Proteomes" id="UP000736164"/>
    </source>
</evidence>
<evidence type="ECO:0000259" key="3">
    <source>
        <dbReference type="PROSITE" id="PS51747"/>
    </source>
</evidence>
<feature type="region of interest" description="Disordered" evidence="2">
    <location>
        <begin position="515"/>
        <end position="564"/>
    </location>
</feature>
<proteinExistence type="predicted"/>
<reference evidence="4" key="1">
    <citation type="journal article" date="2021" name="Cell">
        <title>Tracing the genetic footprints of vertebrate landing in non-teleost ray-finned fishes.</title>
        <authorList>
            <person name="Bi X."/>
            <person name="Wang K."/>
            <person name="Yang L."/>
            <person name="Pan H."/>
            <person name="Jiang H."/>
            <person name="Wei Q."/>
            <person name="Fang M."/>
            <person name="Yu H."/>
            <person name="Zhu C."/>
            <person name="Cai Y."/>
            <person name="He Y."/>
            <person name="Gan X."/>
            <person name="Zeng H."/>
            <person name="Yu D."/>
            <person name="Zhu Y."/>
            <person name="Jiang H."/>
            <person name="Qiu Q."/>
            <person name="Yang H."/>
            <person name="Zhang Y.E."/>
            <person name="Wang W."/>
            <person name="Zhu M."/>
            <person name="He S."/>
            <person name="Zhang G."/>
        </authorList>
    </citation>
    <scope>NUCLEOTIDE SEQUENCE</scope>
    <source>
        <strain evidence="4">Allg_001</strain>
    </source>
</reference>
<feature type="region of interest" description="Disordered" evidence="2">
    <location>
        <begin position="207"/>
        <end position="233"/>
    </location>
</feature>
<feature type="region of interest" description="Disordered" evidence="2">
    <location>
        <begin position="1"/>
        <end position="32"/>
    </location>
</feature>
<feature type="compositionally biased region" description="Pro residues" evidence="2">
    <location>
        <begin position="517"/>
        <end position="532"/>
    </location>
</feature>
<feature type="compositionally biased region" description="Low complexity" evidence="2">
    <location>
        <begin position="62"/>
        <end position="74"/>
    </location>
</feature>
<dbReference type="PANTHER" id="PTHR35672:SF1">
    <property type="entry name" value="C-U-EDITING ENZYME APOBEC-4-RELATED"/>
    <property type="match status" value="1"/>
</dbReference>
<dbReference type="Gene3D" id="3.40.140.10">
    <property type="entry name" value="Cytidine Deaminase, domain 2"/>
    <property type="match status" value="1"/>
</dbReference>
<organism evidence="4 5">
    <name type="scientific">Atractosteus spatula</name>
    <name type="common">Alligator gar</name>
    <name type="synonym">Lepisosteus spatula</name>
    <dbReference type="NCBI Taxonomy" id="7917"/>
    <lineage>
        <taxon>Eukaryota</taxon>
        <taxon>Metazoa</taxon>
        <taxon>Chordata</taxon>
        <taxon>Craniata</taxon>
        <taxon>Vertebrata</taxon>
        <taxon>Euteleostomi</taxon>
        <taxon>Actinopterygii</taxon>
        <taxon>Neopterygii</taxon>
        <taxon>Holostei</taxon>
        <taxon>Semionotiformes</taxon>
        <taxon>Lepisosteidae</taxon>
        <taxon>Atractosteus</taxon>
    </lineage>
</organism>
<gene>
    <name evidence="4" type="primary">Apobec4</name>
    <name evidence="4" type="ORF">GTO95_0002816</name>
</gene>
<feature type="non-terminal residue" evidence="4">
    <location>
        <position position="1"/>
    </location>
</feature>
<dbReference type="InterPro" id="IPR038953">
    <property type="entry name" value="APOBEC4"/>
</dbReference>
<evidence type="ECO:0000313" key="4">
    <source>
        <dbReference type="EMBL" id="MBN3322846.1"/>
    </source>
</evidence>
<dbReference type="PANTHER" id="PTHR35672">
    <property type="entry name" value="C-U-EDITING ENZYME APOBEC-4-RELATED"/>
    <property type="match status" value="1"/>
</dbReference>
<dbReference type="Proteomes" id="UP000736164">
    <property type="component" value="Unassembled WGS sequence"/>
</dbReference>
<keyword evidence="5" id="KW-1185">Reference proteome</keyword>
<name>A0A8J7P4L1_ATRSP</name>
<dbReference type="AlphaFoldDB" id="A0A8J7P4L1"/>
<evidence type="ECO:0000256" key="2">
    <source>
        <dbReference type="SAM" id="MobiDB-lite"/>
    </source>
</evidence>
<feature type="region of interest" description="Disordered" evidence="2">
    <location>
        <begin position="53"/>
        <end position="76"/>
    </location>
</feature>